<keyword evidence="6 8" id="KW-1133">Transmembrane helix</keyword>
<evidence type="ECO:0000256" key="4">
    <source>
        <dbReference type="ARBA" id="ARBA00022741"/>
    </source>
</evidence>
<feature type="transmembrane region" description="Helical" evidence="8">
    <location>
        <begin position="1787"/>
        <end position="1808"/>
    </location>
</feature>
<dbReference type="SUPFAM" id="SSF52540">
    <property type="entry name" value="P-loop containing nucleoside triphosphate hydrolases"/>
    <property type="match status" value="1"/>
</dbReference>
<keyword evidence="3 8" id="KW-0812">Transmembrane</keyword>
<evidence type="ECO:0000313" key="10">
    <source>
        <dbReference type="EMBL" id="CUG91599.1"/>
    </source>
</evidence>
<evidence type="ECO:0000256" key="5">
    <source>
        <dbReference type="ARBA" id="ARBA00022840"/>
    </source>
</evidence>
<dbReference type="GO" id="GO:0005524">
    <property type="term" value="F:ATP binding"/>
    <property type="evidence" value="ECO:0007669"/>
    <property type="project" value="UniProtKB-KW"/>
</dbReference>
<feature type="transmembrane region" description="Helical" evidence="8">
    <location>
        <begin position="1814"/>
        <end position="1831"/>
    </location>
</feature>
<accession>A0A0S4JRA3</accession>
<evidence type="ECO:0000256" key="7">
    <source>
        <dbReference type="ARBA" id="ARBA00023136"/>
    </source>
</evidence>
<dbReference type="Gene3D" id="3.40.50.300">
    <property type="entry name" value="P-loop containing nucleotide triphosphate hydrolases"/>
    <property type="match status" value="1"/>
</dbReference>
<dbReference type="InterPro" id="IPR003439">
    <property type="entry name" value="ABC_transporter-like_ATP-bd"/>
</dbReference>
<proteinExistence type="predicted"/>
<feature type="transmembrane region" description="Helical" evidence="8">
    <location>
        <begin position="1705"/>
        <end position="1727"/>
    </location>
</feature>
<keyword evidence="2" id="KW-0813">Transport</keyword>
<dbReference type="InterPro" id="IPR050352">
    <property type="entry name" value="ABCG_transporters"/>
</dbReference>
<dbReference type="CDD" id="cd03213">
    <property type="entry name" value="ABCG_EPDR"/>
    <property type="match status" value="1"/>
</dbReference>
<dbReference type="Proteomes" id="UP000051952">
    <property type="component" value="Unassembled WGS sequence"/>
</dbReference>
<dbReference type="FunFam" id="3.40.50.300:FF:000367">
    <property type="entry name" value="ABC transporter G family member 24"/>
    <property type="match status" value="1"/>
</dbReference>
<reference evidence="11" key="1">
    <citation type="submission" date="2015-09" db="EMBL/GenBank/DDBJ databases">
        <authorList>
            <consortium name="Pathogen Informatics"/>
        </authorList>
    </citation>
    <scope>NUCLEOTIDE SEQUENCE [LARGE SCALE GENOMIC DNA]</scope>
    <source>
        <strain evidence="11">Lake Konstanz</strain>
    </source>
</reference>
<evidence type="ECO:0000256" key="8">
    <source>
        <dbReference type="SAM" id="Phobius"/>
    </source>
</evidence>
<evidence type="ECO:0000256" key="3">
    <source>
        <dbReference type="ARBA" id="ARBA00022692"/>
    </source>
</evidence>
<comment type="subcellular location">
    <subcellularLocation>
        <location evidence="1">Membrane</location>
        <topology evidence="1">Multi-pass membrane protein</topology>
    </subcellularLocation>
</comment>
<dbReference type="InterPro" id="IPR017871">
    <property type="entry name" value="ABC_transporter-like_CS"/>
</dbReference>
<dbReference type="GO" id="GO:0016887">
    <property type="term" value="F:ATP hydrolysis activity"/>
    <property type="evidence" value="ECO:0007669"/>
    <property type="project" value="InterPro"/>
</dbReference>
<dbReference type="SMART" id="SM01411">
    <property type="entry name" value="Ephrin_rec_like"/>
    <property type="match status" value="2"/>
</dbReference>
<dbReference type="EMBL" id="CYKH01001942">
    <property type="protein sequence ID" value="CUG91599.1"/>
    <property type="molecule type" value="Genomic_DNA"/>
</dbReference>
<evidence type="ECO:0000256" key="1">
    <source>
        <dbReference type="ARBA" id="ARBA00004141"/>
    </source>
</evidence>
<dbReference type="Pfam" id="PF00005">
    <property type="entry name" value="ABC_tran"/>
    <property type="match status" value="1"/>
</dbReference>
<gene>
    <name evidence="10" type="ORF">BSAL_32890</name>
</gene>
<dbReference type="SMART" id="SM00382">
    <property type="entry name" value="AAA"/>
    <property type="match status" value="1"/>
</dbReference>
<sequence>MRLHRHTPLMKGRAFFANFVVVGVLLLHHSTIAGGGVFAQSLPFDLANLSIPFPTSLECPASSSSSSLSLPSMTWCGLDNPYILSDFLSRNSTDLTTRHTAAVRASSSVAPQVDDHNDFELHIQCGGVPLQDTRAFVDYTTAFSAKTSIMNACKAIKAINAGAAGVMSADGAINNLTNYIVFADLMGQLLFVYFNNNSMATNLKIGVSNINNFATINVQYSLRVNRSNSASVDDMIVQNMILFVTNRTQASLVMVNGLDGSLSQPCRVFQYTPKQAEEVDLMFVSAEFYPRSANISTDVINIGWVASMNFSLMLKNWRKVPSISSYAAQVYYYEFTGAPIAQRFAATYVGECNINSAGGSPVSSVLLLVNVTSLRSLKFHTTHNSVRNMSFLVMHSSQGIMLHRLQYNSTSMDVVGGGKIRYTESVPLAADWCRSTVVRDPLTGALRVAPRAKSTIFCVPNTDTVIDSVEVVSPDSFVVNGADFNELDENDSSVLWIVAALRNQTHTYLYAMSLGELSVVPDASSTFDNPLGLPDTFATVAFPCHFDTEVMYFSRSENTFLCRPRLTTQLVLSQHFGVAPAVTDLTSRIVAQSALSSSAAKNANITTLIASMLGMSLAEAVNVAREEVATFLQHVLLFASQGNTVSVLSLFRNSTNYSASVSPASNNSFVIAADVPQLELLEYNEITFLGDVSSVYVSENGMHMFTSIERQAWQLEAQSRYVDICARLVLDPSDVFLQAYAAQCQSSPPQAVNINAFTQYASYCTAGIYCPSLNQLEASIPPDRHYADRPAVVKLCPVGYFCKAGQKIECPQGFYCDEEGLSAPKRCSLPLNSDTTCDQSGLSSPATCPPGTVCLLPHLPSVPAPPGFTTPSAPTLRTDLTECAPGEWCSLGAQAPMNDSSTYTASTFMCPGNTFCGEPWVLEPNICVCGDDGTITTANGKDTITCKGLMLYCPVGSYDVQLCPAGFYCTAPNVSVACIPSQYCAPGTFATKLCPKGSYCPTPNVSILCPSGYYCPDGTVVPIACNFLTACHEGSSSQTRSLLTVVVLSSIGGFLFVVVFLFDRFEQRSQQRAAAVSLLSREAQEFITQGGLEEEEYLADVVVGYSASSRITTGAGSFVLQRQPSSMLSQLRRMSTSCTNQHHRGDTLVEDVSVDTHELLNDAYLLIDGNNRNKSVNTILREVTNDFTMPSAAQSQAASSPPAALVPPILAPLRKDSSAYNTLTAVYPTTPIRLDTSALLAKSPNIGMIEMVAYHDDDEIVPNNPASASAKATTHARTLSGTKSTASCVIPTSRFQTPAIRFEGMGLRLEVGEAKGRVVLDNVTGTIPPGSFVAVMGPSGSGKSTFMHTLAGKAFYGTRLGKVYVNDDEVDLNRFSKIVGFVKQDDIMLREMTVFETVLFNAEARHDPLCAERPAAIANAMIAALDLEGVRDVRIGDEKKRGISGGQRKRVNIAMEMVSLPSVLFLDEPTSGLDSSSSMSVCGSLRDMASVGVTVIAVIHQPRYEIFNMFHKVLLLAKGGKLVYYGAPADALTYFEDYIGIKCPPHVNPPDFFMDVISGEVNSAGLSIDDMVMKWQQFNTDQVNGTVDQLPRPGSMRLTTNGQDDIVPGFKLAEQANKKEIAGFFKQLQLFTMRSFVQLSRDLVWFFTDLMLVFVSGFFLGLVFSNSVYQPPLPDQIVNRSLSAFGSSPPPMLAEFFARPVDDPIISIASLTCMAVGMTGVTAALRVFGNEGVWEEEIVYWREASAGMSTTAYFLAKNLTHLLFIIISPMMYLAPFRTFVATRASLIAYYRVLVLIQFATTGLGYLISIVVPGALSQLGGVVAVLVFAMFGGSRPTLVEIKEMFVLLQAMPYASYIRWGQEALYLEEITMWNDIQGVNINPSLALFDYALDDYQLCMILTIVFGVGFRVLALIGMHVLNRDQKR</sequence>
<protein>
    <submittedName>
        <fullName evidence="10">ABC transporter, putative</fullName>
    </submittedName>
</protein>
<dbReference type="Pfam" id="PF19055">
    <property type="entry name" value="ABC2_membrane_7"/>
    <property type="match status" value="2"/>
</dbReference>
<dbReference type="InterPro" id="IPR043926">
    <property type="entry name" value="ABCG_dom"/>
</dbReference>
<feature type="transmembrane region" description="Helical" evidence="8">
    <location>
        <begin position="1762"/>
        <end position="1780"/>
    </location>
</feature>
<dbReference type="GO" id="GO:0016020">
    <property type="term" value="C:membrane"/>
    <property type="evidence" value="ECO:0007669"/>
    <property type="project" value="UniProtKB-SubCell"/>
</dbReference>
<keyword evidence="4" id="KW-0547">Nucleotide-binding</keyword>
<dbReference type="InterPro" id="IPR003593">
    <property type="entry name" value="AAA+_ATPase"/>
</dbReference>
<feature type="transmembrane region" description="Helical" evidence="8">
    <location>
        <begin position="1897"/>
        <end position="1918"/>
    </location>
</feature>
<evidence type="ECO:0000259" key="9">
    <source>
        <dbReference type="PROSITE" id="PS50893"/>
    </source>
</evidence>
<evidence type="ECO:0000256" key="6">
    <source>
        <dbReference type="ARBA" id="ARBA00022989"/>
    </source>
</evidence>
<dbReference type="OrthoDB" id="439917at2759"/>
<dbReference type="VEuPathDB" id="TriTrypDB:BSAL_32890"/>
<feature type="transmembrane region" description="Helical" evidence="8">
    <location>
        <begin position="1041"/>
        <end position="1062"/>
    </location>
</feature>
<name>A0A0S4JRA3_BODSA</name>
<dbReference type="PROSITE" id="PS50893">
    <property type="entry name" value="ABC_TRANSPORTER_2"/>
    <property type="match status" value="1"/>
</dbReference>
<dbReference type="PANTHER" id="PTHR48041:SF91">
    <property type="entry name" value="ABC TRANSPORTER G FAMILY MEMBER 28"/>
    <property type="match status" value="1"/>
</dbReference>
<evidence type="ECO:0000313" key="11">
    <source>
        <dbReference type="Proteomes" id="UP000051952"/>
    </source>
</evidence>
<keyword evidence="7 8" id="KW-0472">Membrane</keyword>
<dbReference type="InterPro" id="IPR027417">
    <property type="entry name" value="P-loop_NTPase"/>
</dbReference>
<feature type="transmembrane region" description="Helical" evidence="8">
    <location>
        <begin position="1643"/>
        <end position="1664"/>
    </location>
</feature>
<feature type="domain" description="ABC transporter" evidence="9">
    <location>
        <begin position="1300"/>
        <end position="1544"/>
    </location>
</feature>
<keyword evidence="5" id="KW-0067">ATP-binding</keyword>
<evidence type="ECO:0000256" key="2">
    <source>
        <dbReference type="ARBA" id="ARBA00022448"/>
    </source>
</evidence>
<keyword evidence="11" id="KW-1185">Reference proteome</keyword>
<dbReference type="PROSITE" id="PS00211">
    <property type="entry name" value="ABC_TRANSPORTER_1"/>
    <property type="match status" value="1"/>
</dbReference>
<dbReference type="GO" id="GO:0140359">
    <property type="term" value="F:ABC-type transporter activity"/>
    <property type="evidence" value="ECO:0007669"/>
    <property type="project" value="InterPro"/>
</dbReference>
<organism evidence="10 11">
    <name type="scientific">Bodo saltans</name>
    <name type="common">Flagellated protozoan</name>
    <dbReference type="NCBI Taxonomy" id="75058"/>
    <lineage>
        <taxon>Eukaryota</taxon>
        <taxon>Discoba</taxon>
        <taxon>Euglenozoa</taxon>
        <taxon>Kinetoplastea</taxon>
        <taxon>Metakinetoplastina</taxon>
        <taxon>Eubodonida</taxon>
        <taxon>Bodonidae</taxon>
        <taxon>Bodo</taxon>
    </lineage>
</organism>
<dbReference type="PANTHER" id="PTHR48041">
    <property type="entry name" value="ABC TRANSPORTER G FAMILY MEMBER 28"/>
    <property type="match status" value="1"/>
</dbReference>